<comment type="caution">
    <text evidence="1">The sequence shown here is derived from an EMBL/GenBank/DDBJ whole genome shotgun (WGS) entry which is preliminary data.</text>
</comment>
<proteinExistence type="predicted"/>
<protein>
    <recommendedName>
        <fullName evidence="3">Transposase</fullName>
    </recommendedName>
</protein>
<name>A0AAV0Y1B8_9HEMI</name>
<dbReference type="AlphaFoldDB" id="A0AAV0Y1B8"/>
<evidence type="ECO:0008006" key="3">
    <source>
        <dbReference type="Google" id="ProtNLM"/>
    </source>
</evidence>
<sequence>MMTSPVKGKLRSTYVFNFKKNCLFCDKKCSIENELKKSKERHDIIYNVCTLHFKQSVEDMAKMRNDEWGKTVLKRLDSVICLVAEEAIYHKSCERKFCKNISSQEKKKRGRPQDEDALKAFSDVCEYIEVGNECQFTLQFLYEKMNGTCDEKTFRNKLIEKYGEDLIITTTHGKKAIVSFKDTSFKILTEAWYT</sequence>
<reference evidence="1 2" key="1">
    <citation type="submission" date="2023-01" db="EMBL/GenBank/DDBJ databases">
        <authorList>
            <person name="Whitehead M."/>
        </authorList>
    </citation>
    <scope>NUCLEOTIDE SEQUENCE [LARGE SCALE GENOMIC DNA]</scope>
</reference>
<keyword evidence="2" id="KW-1185">Reference proteome</keyword>
<organism evidence="1 2">
    <name type="scientific">Macrosiphum euphorbiae</name>
    <name type="common">potato aphid</name>
    <dbReference type="NCBI Taxonomy" id="13131"/>
    <lineage>
        <taxon>Eukaryota</taxon>
        <taxon>Metazoa</taxon>
        <taxon>Ecdysozoa</taxon>
        <taxon>Arthropoda</taxon>
        <taxon>Hexapoda</taxon>
        <taxon>Insecta</taxon>
        <taxon>Pterygota</taxon>
        <taxon>Neoptera</taxon>
        <taxon>Paraneoptera</taxon>
        <taxon>Hemiptera</taxon>
        <taxon>Sternorrhyncha</taxon>
        <taxon>Aphidomorpha</taxon>
        <taxon>Aphidoidea</taxon>
        <taxon>Aphididae</taxon>
        <taxon>Macrosiphini</taxon>
        <taxon>Macrosiphum</taxon>
    </lineage>
</organism>
<dbReference type="Proteomes" id="UP001160148">
    <property type="component" value="Unassembled WGS sequence"/>
</dbReference>
<evidence type="ECO:0000313" key="2">
    <source>
        <dbReference type="Proteomes" id="UP001160148"/>
    </source>
</evidence>
<evidence type="ECO:0000313" key="1">
    <source>
        <dbReference type="EMBL" id="CAI6374635.1"/>
    </source>
</evidence>
<gene>
    <name evidence="1" type="ORF">MEUPH1_LOCUS28241</name>
</gene>
<accession>A0AAV0Y1B8</accession>
<dbReference type="EMBL" id="CARXXK010001238">
    <property type="protein sequence ID" value="CAI6374635.1"/>
    <property type="molecule type" value="Genomic_DNA"/>
</dbReference>